<dbReference type="AlphaFoldDB" id="A0A4S3J4L1"/>
<comment type="caution">
    <text evidence="1">The sequence shown here is derived from an EMBL/GenBank/DDBJ whole genome shotgun (WGS) entry which is preliminary data.</text>
</comment>
<sequence length="59" mass="6661">MAWLMGRSDNVIPILGMRYIKYLNENIGALRGDRYPDGVPKNFAHGDKAELRSRAVVDV</sequence>
<evidence type="ECO:0000313" key="2">
    <source>
        <dbReference type="Proteomes" id="UP000308092"/>
    </source>
</evidence>
<organism evidence="1 2">
    <name type="scientific">Aspergillus tanneri</name>
    <dbReference type="NCBI Taxonomy" id="1220188"/>
    <lineage>
        <taxon>Eukaryota</taxon>
        <taxon>Fungi</taxon>
        <taxon>Dikarya</taxon>
        <taxon>Ascomycota</taxon>
        <taxon>Pezizomycotina</taxon>
        <taxon>Eurotiomycetes</taxon>
        <taxon>Eurotiomycetidae</taxon>
        <taxon>Eurotiales</taxon>
        <taxon>Aspergillaceae</taxon>
        <taxon>Aspergillus</taxon>
        <taxon>Aspergillus subgen. Circumdati</taxon>
    </lineage>
</organism>
<accession>A0A4S3J4L1</accession>
<evidence type="ECO:0000313" key="1">
    <source>
        <dbReference type="EMBL" id="THC89816.1"/>
    </source>
</evidence>
<gene>
    <name evidence="1" type="ORF">EYZ11_010725</name>
</gene>
<keyword evidence="2" id="KW-1185">Reference proteome</keyword>
<protein>
    <submittedName>
        <fullName evidence="1">Uncharacterized protein</fullName>
    </submittedName>
</protein>
<proteinExistence type="predicted"/>
<dbReference type="Proteomes" id="UP000308092">
    <property type="component" value="Unassembled WGS sequence"/>
</dbReference>
<dbReference type="EMBL" id="SOSA01000599">
    <property type="protein sequence ID" value="THC89816.1"/>
    <property type="molecule type" value="Genomic_DNA"/>
</dbReference>
<name>A0A4S3J4L1_9EURO</name>
<reference evidence="1 2" key="1">
    <citation type="submission" date="2019-03" db="EMBL/GenBank/DDBJ databases">
        <title>The genome sequence of a newly discovered highly antifungal drug resistant Aspergillus species, Aspergillus tanneri NIH 1004.</title>
        <authorList>
            <person name="Mounaud S."/>
            <person name="Singh I."/>
            <person name="Joardar V."/>
            <person name="Pakala S."/>
            <person name="Pakala S."/>
            <person name="Venepally P."/>
            <person name="Hoover J."/>
            <person name="Nierman W."/>
            <person name="Chung J."/>
            <person name="Losada L."/>
        </authorList>
    </citation>
    <scope>NUCLEOTIDE SEQUENCE [LARGE SCALE GENOMIC DNA]</scope>
    <source>
        <strain evidence="1 2">NIH1004</strain>
    </source>
</reference>
<dbReference type="VEuPathDB" id="FungiDB:EYZ11_010725"/>